<proteinExistence type="predicted"/>
<dbReference type="GO" id="GO:0005634">
    <property type="term" value="C:nucleus"/>
    <property type="evidence" value="ECO:0007669"/>
    <property type="project" value="UniProtKB-SubCell"/>
</dbReference>
<organism evidence="6 7">
    <name type="scientific">Juglans regia</name>
    <name type="common">English walnut</name>
    <dbReference type="NCBI Taxonomy" id="51240"/>
    <lineage>
        <taxon>Eukaryota</taxon>
        <taxon>Viridiplantae</taxon>
        <taxon>Streptophyta</taxon>
        <taxon>Embryophyta</taxon>
        <taxon>Tracheophyta</taxon>
        <taxon>Spermatophyta</taxon>
        <taxon>Magnoliopsida</taxon>
        <taxon>eudicotyledons</taxon>
        <taxon>Gunneridae</taxon>
        <taxon>Pentapetalae</taxon>
        <taxon>rosids</taxon>
        <taxon>fabids</taxon>
        <taxon>Fagales</taxon>
        <taxon>Juglandaceae</taxon>
        <taxon>Juglans</taxon>
    </lineage>
</organism>
<dbReference type="PANTHER" id="PTHR38546:SF3">
    <property type="entry name" value="DNA BINDING PROTEIN"/>
    <property type="match status" value="1"/>
</dbReference>
<dbReference type="InterPro" id="IPR044172">
    <property type="entry name" value="ILI2-like"/>
</dbReference>
<dbReference type="GO" id="GO:0040008">
    <property type="term" value="P:regulation of growth"/>
    <property type="evidence" value="ECO:0007669"/>
    <property type="project" value="InterPro"/>
</dbReference>
<evidence type="ECO:0000256" key="1">
    <source>
        <dbReference type="ARBA" id="ARBA00004123"/>
    </source>
</evidence>
<dbReference type="Pfam" id="PF23174">
    <property type="entry name" value="bHLH_ILI"/>
    <property type="match status" value="1"/>
</dbReference>
<protein>
    <submittedName>
        <fullName evidence="7">Transcription factor PRE4-like</fullName>
    </submittedName>
</protein>
<dbReference type="InterPro" id="IPR036638">
    <property type="entry name" value="HLH_DNA-bd_sf"/>
</dbReference>
<evidence type="ECO:0000313" key="7">
    <source>
        <dbReference type="RefSeq" id="XP_018826601.1"/>
    </source>
</evidence>
<accession>A0A2I4F4M2</accession>
<dbReference type="GO" id="GO:0006355">
    <property type="term" value="P:regulation of DNA-templated transcription"/>
    <property type="evidence" value="ECO:0007669"/>
    <property type="project" value="InterPro"/>
</dbReference>
<keyword evidence="5" id="KW-0539">Nucleus</keyword>
<dbReference type="PANTHER" id="PTHR38546">
    <property type="entry name" value="DNA BINDING PROTEIN"/>
    <property type="match status" value="1"/>
</dbReference>
<dbReference type="KEGG" id="jre:108995478"/>
<dbReference type="SUPFAM" id="SSF47459">
    <property type="entry name" value="HLH, helix-loop-helix DNA-binding domain"/>
    <property type="match status" value="1"/>
</dbReference>
<dbReference type="GeneID" id="108995478"/>
<dbReference type="STRING" id="51240.A0A2I4F4M2"/>
<evidence type="ECO:0000256" key="5">
    <source>
        <dbReference type="ARBA" id="ARBA00023242"/>
    </source>
</evidence>
<evidence type="ECO:0000256" key="4">
    <source>
        <dbReference type="ARBA" id="ARBA00023163"/>
    </source>
</evidence>
<keyword evidence="3" id="KW-0805">Transcription regulation</keyword>
<reference evidence="7" key="1">
    <citation type="submission" date="2025-08" db="UniProtKB">
        <authorList>
            <consortium name="RefSeq"/>
        </authorList>
    </citation>
    <scope>IDENTIFICATION</scope>
    <source>
        <tissue evidence="7">Leaves</tissue>
    </source>
</reference>
<evidence type="ECO:0000256" key="2">
    <source>
        <dbReference type="ARBA" id="ARBA00022604"/>
    </source>
</evidence>
<dbReference type="InParanoid" id="A0A2I4F4M2"/>
<comment type="subcellular location">
    <subcellularLocation>
        <location evidence="1">Nucleus</location>
    </subcellularLocation>
</comment>
<dbReference type="RefSeq" id="XP_018826601.1">
    <property type="nucleotide sequence ID" value="XM_018971056.2"/>
</dbReference>
<dbReference type="OrthoDB" id="668823at2759"/>
<dbReference type="InterPro" id="IPR044293">
    <property type="entry name" value="PRE"/>
</dbReference>
<evidence type="ECO:0000256" key="3">
    <source>
        <dbReference type="ARBA" id="ARBA00023015"/>
    </source>
</evidence>
<gene>
    <name evidence="7" type="primary">LOC108995478</name>
</gene>
<keyword evidence="2" id="KW-0341">Growth regulation</keyword>
<keyword evidence="6" id="KW-1185">Reference proteome</keyword>
<dbReference type="Gene3D" id="4.10.280.10">
    <property type="entry name" value="Helix-loop-helix DNA-binding domain"/>
    <property type="match status" value="1"/>
</dbReference>
<dbReference type="GO" id="GO:0046983">
    <property type="term" value="F:protein dimerization activity"/>
    <property type="evidence" value="ECO:0007669"/>
    <property type="project" value="InterPro"/>
</dbReference>
<name>A0A2I4F4M2_JUGRE</name>
<keyword evidence="4" id="KW-0804">Transcription</keyword>
<evidence type="ECO:0000313" key="6">
    <source>
        <dbReference type="Proteomes" id="UP000235220"/>
    </source>
</evidence>
<sequence>MSSRRSRTSINVADDQEIIENLVFKLQSLLPDQPNQRHKETVSASKILNEICTYIKSLQKEADDLSERLSQQLHSVDTTGDVDVVDVDQFIRRLLQH</sequence>
<dbReference type="Proteomes" id="UP000235220">
    <property type="component" value="Chromosome 2"/>
</dbReference>
<dbReference type="AlphaFoldDB" id="A0A2I4F4M2"/>